<keyword evidence="3" id="KW-0812">Transmembrane</keyword>
<evidence type="ECO:0000256" key="3">
    <source>
        <dbReference type="SAM" id="Phobius"/>
    </source>
</evidence>
<proteinExistence type="predicted"/>
<comment type="catalytic activity">
    <reaction evidence="2">
        <text>2 GTP = 3',3'-c-di-GMP + 2 diphosphate</text>
        <dbReference type="Rhea" id="RHEA:24898"/>
        <dbReference type="ChEBI" id="CHEBI:33019"/>
        <dbReference type="ChEBI" id="CHEBI:37565"/>
        <dbReference type="ChEBI" id="CHEBI:58805"/>
        <dbReference type="EC" id="2.7.7.65"/>
    </reaction>
</comment>
<dbReference type="GO" id="GO:0052621">
    <property type="term" value="F:diguanylate cyclase activity"/>
    <property type="evidence" value="ECO:0007669"/>
    <property type="project" value="UniProtKB-EC"/>
</dbReference>
<keyword evidence="3" id="KW-0472">Membrane</keyword>
<name>A0A0B7IVC0_9PROT</name>
<dbReference type="SMART" id="SM00267">
    <property type="entry name" value="GGDEF"/>
    <property type="match status" value="1"/>
</dbReference>
<keyword evidence="3" id="KW-1133">Transmembrane helix</keyword>
<dbReference type="OrthoDB" id="9813903at2"/>
<evidence type="ECO:0000313" key="5">
    <source>
        <dbReference type="EMBL" id="CEN56155.1"/>
    </source>
</evidence>
<dbReference type="SUPFAM" id="SSF55073">
    <property type="entry name" value="Nucleotide cyclase"/>
    <property type="match status" value="1"/>
</dbReference>
<evidence type="ECO:0000256" key="2">
    <source>
        <dbReference type="ARBA" id="ARBA00034247"/>
    </source>
</evidence>
<dbReference type="PANTHER" id="PTHR45138:SF9">
    <property type="entry name" value="DIGUANYLATE CYCLASE DGCM-RELATED"/>
    <property type="match status" value="1"/>
</dbReference>
<evidence type="ECO:0000313" key="6">
    <source>
        <dbReference type="Proteomes" id="UP000056322"/>
    </source>
</evidence>
<dbReference type="HOGENOM" id="CLU_000445_11_1_4"/>
<keyword evidence="6" id="KW-1185">Reference proteome</keyword>
<dbReference type="Pfam" id="PF00990">
    <property type="entry name" value="GGDEF"/>
    <property type="match status" value="1"/>
</dbReference>
<dbReference type="InterPro" id="IPR050469">
    <property type="entry name" value="Diguanylate_Cyclase"/>
</dbReference>
<dbReference type="AlphaFoldDB" id="A0A0B7IVC0"/>
<dbReference type="STRING" id="1581680.BN1209_1114"/>
<dbReference type="PROSITE" id="PS50887">
    <property type="entry name" value="GGDEF"/>
    <property type="match status" value="1"/>
</dbReference>
<accession>A0A0B7IVC0</accession>
<dbReference type="EMBL" id="LN794158">
    <property type="protein sequence ID" value="CEN56155.1"/>
    <property type="molecule type" value="Genomic_DNA"/>
</dbReference>
<dbReference type="Proteomes" id="UP000056322">
    <property type="component" value="Chromosome 1"/>
</dbReference>
<dbReference type="CDD" id="cd01949">
    <property type="entry name" value="GGDEF"/>
    <property type="match status" value="1"/>
</dbReference>
<dbReference type="InterPro" id="IPR043128">
    <property type="entry name" value="Rev_trsase/Diguanyl_cyclase"/>
</dbReference>
<feature type="transmembrane region" description="Helical" evidence="3">
    <location>
        <begin position="71"/>
        <end position="91"/>
    </location>
</feature>
<feature type="transmembrane region" description="Helical" evidence="3">
    <location>
        <begin position="38"/>
        <end position="59"/>
    </location>
</feature>
<sequence>MKHLALAFYCVSLMAQLGAVFIAISLVNRARDFRTGWFLLAIGLTLMLGRRISPIIATINTGQFNLIDALLSFPISLFLFLGVWGLNKVLINEIYLNKKLISMTKTDYLTSALSRMETFERTELEIARSARTKRPIALLSIDIDHFKHINDRFGHHIGDEVLKGMVRFFQAKIRAIDFIGRIGGEEFLVVLPEINQFAALEVAERLRKDLSHFHCYEHCGKTINITVSIGVVLIAPDDEKIKPLSTTPSGSPSEVLESYLELADEAMYYAKKHGRNRCHLSTKVPVDQTIVAAKANATEIMAAEANAAEATLSK</sequence>
<organism evidence="5 6">
    <name type="scientific">Candidatus Methylopumilus turicensis</name>
    <dbReference type="NCBI Taxonomy" id="1581680"/>
    <lineage>
        <taxon>Bacteria</taxon>
        <taxon>Pseudomonadati</taxon>
        <taxon>Pseudomonadota</taxon>
        <taxon>Betaproteobacteria</taxon>
        <taxon>Nitrosomonadales</taxon>
        <taxon>Methylophilaceae</taxon>
        <taxon>Candidatus Methylopumilus</taxon>
    </lineage>
</organism>
<reference evidence="6" key="1">
    <citation type="submission" date="2014-12" db="EMBL/GenBank/DDBJ databases">
        <authorList>
            <person name="Salcher M.M."/>
        </authorList>
    </citation>
    <scope>NUCLEOTIDE SEQUENCE [LARGE SCALE GENOMIC DNA]</scope>
    <source>
        <strain evidence="6">MMS-10A-171</strain>
    </source>
</reference>
<evidence type="ECO:0000259" key="4">
    <source>
        <dbReference type="PROSITE" id="PS50887"/>
    </source>
</evidence>
<dbReference type="NCBIfam" id="TIGR00254">
    <property type="entry name" value="GGDEF"/>
    <property type="match status" value="1"/>
</dbReference>
<feature type="domain" description="GGDEF" evidence="4">
    <location>
        <begin position="134"/>
        <end position="283"/>
    </location>
</feature>
<gene>
    <name evidence="5" type="ORF">BN1209_1114</name>
</gene>
<dbReference type="RefSeq" id="WP_052661100.1">
    <property type="nucleotide sequence ID" value="NZ_LN794158.1"/>
</dbReference>
<dbReference type="FunFam" id="3.30.70.270:FF:000001">
    <property type="entry name" value="Diguanylate cyclase domain protein"/>
    <property type="match status" value="1"/>
</dbReference>
<dbReference type="PANTHER" id="PTHR45138">
    <property type="entry name" value="REGULATORY COMPONENTS OF SENSORY TRANSDUCTION SYSTEM"/>
    <property type="match status" value="1"/>
</dbReference>
<protein>
    <recommendedName>
        <fullName evidence="1">diguanylate cyclase</fullName>
        <ecNumber evidence="1">2.7.7.65</ecNumber>
    </recommendedName>
</protein>
<dbReference type="KEGG" id="mbac:BN1209_1114"/>
<dbReference type="Gene3D" id="3.30.70.270">
    <property type="match status" value="1"/>
</dbReference>
<dbReference type="InterPro" id="IPR029787">
    <property type="entry name" value="Nucleotide_cyclase"/>
</dbReference>
<dbReference type="InterPro" id="IPR000160">
    <property type="entry name" value="GGDEF_dom"/>
</dbReference>
<dbReference type="EC" id="2.7.7.65" evidence="1"/>
<feature type="transmembrane region" description="Helical" evidence="3">
    <location>
        <begin position="6"/>
        <end position="26"/>
    </location>
</feature>
<evidence type="ECO:0000256" key="1">
    <source>
        <dbReference type="ARBA" id="ARBA00012528"/>
    </source>
</evidence>